<dbReference type="GO" id="GO:0005737">
    <property type="term" value="C:cytoplasm"/>
    <property type="evidence" value="ECO:0007669"/>
    <property type="project" value="UniProtKB-SubCell"/>
</dbReference>
<gene>
    <name evidence="8" type="ORF">QR680_017317</name>
</gene>
<organism evidence="8 9">
    <name type="scientific">Steinernema hermaphroditum</name>
    <dbReference type="NCBI Taxonomy" id="289476"/>
    <lineage>
        <taxon>Eukaryota</taxon>
        <taxon>Metazoa</taxon>
        <taxon>Ecdysozoa</taxon>
        <taxon>Nematoda</taxon>
        <taxon>Chromadorea</taxon>
        <taxon>Rhabditida</taxon>
        <taxon>Tylenchina</taxon>
        <taxon>Panagrolaimomorpha</taxon>
        <taxon>Strongyloidoidea</taxon>
        <taxon>Steinernematidae</taxon>
        <taxon>Steinernema</taxon>
    </lineage>
</organism>
<dbReference type="Proteomes" id="UP001175271">
    <property type="component" value="Unassembled WGS sequence"/>
</dbReference>
<feature type="domain" description="CTCHY-type" evidence="7">
    <location>
        <begin position="363"/>
        <end position="428"/>
    </location>
</feature>
<dbReference type="InterPro" id="IPR041370">
    <property type="entry name" value="Mlase_EEF1AKMT1/ZCCHC4"/>
</dbReference>
<dbReference type="PROSITE" id="PS50216">
    <property type="entry name" value="DHHC"/>
    <property type="match status" value="1"/>
</dbReference>
<accession>A0AA39HF49</accession>
<evidence type="ECO:0000256" key="2">
    <source>
        <dbReference type="ARBA" id="ARBA00022490"/>
    </source>
</evidence>
<evidence type="ECO:0000313" key="8">
    <source>
        <dbReference type="EMBL" id="KAK0404159.1"/>
    </source>
</evidence>
<sequence length="433" mass="49858">MVKTMSKYAPRKEHPTKNAVIFRKKKQTEHKKKESENPRSSALRQRGFFDLLDTEEFISVPSCPHGPCLLFAERNSRKRRWFACAVYRSVEGCNFRVDVRTDGSLPKFAVPQPLTFDYRYGECAKQFEHLKKFHHYVFYCQNCEECVSKVDHPTTHTLRGPLNDLAHPSQILSPVSVDEGEAQYWFSDDSIKVITNALTENEVDGVICVGAPCVFEHLGSSTMRRFMLDIDHRFARFFSTTEFAHYSLLVNHFLEIDGYERLAGFLNGLKRAAIVCDPPFGAFMKAILTSLKKLRMDFAKSVEMHNIIAVPIFVGKHLERDGYDMVDYTVTYLNHKQFSSPDRSIVRLFTDFPSHSFNLSSFEGYRFCGKCRRYVCNGNMHCDKCGKCPSKNGTTYIHCEQCGRCVKPTYIHCTRCSRCHLSGRCTCNEDDFE</sequence>
<dbReference type="PROSITE" id="PS51270">
    <property type="entry name" value="ZF_CTCHY"/>
    <property type="match status" value="1"/>
</dbReference>
<evidence type="ECO:0000256" key="3">
    <source>
        <dbReference type="ARBA" id="ARBA00022603"/>
    </source>
</evidence>
<evidence type="ECO:0000256" key="5">
    <source>
        <dbReference type="PROSITE-ProRule" id="PRU00965"/>
    </source>
</evidence>
<evidence type="ECO:0000259" key="7">
    <source>
        <dbReference type="PROSITE" id="PS51270"/>
    </source>
</evidence>
<dbReference type="InterPro" id="IPR017921">
    <property type="entry name" value="Znf_CTCHY"/>
</dbReference>
<dbReference type="InterPro" id="IPR039846">
    <property type="entry name" value="ZCCHC4"/>
</dbReference>
<protein>
    <recommendedName>
        <fullName evidence="7">CTCHY-type domain-containing protein</fullName>
    </recommendedName>
</protein>
<keyword evidence="2" id="KW-0963">Cytoplasm</keyword>
<keyword evidence="9" id="KW-1185">Reference proteome</keyword>
<evidence type="ECO:0000313" key="9">
    <source>
        <dbReference type="Proteomes" id="UP001175271"/>
    </source>
</evidence>
<evidence type="ECO:0000256" key="1">
    <source>
        <dbReference type="ARBA" id="ARBA00004496"/>
    </source>
</evidence>
<keyword evidence="5" id="KW-0862">Zinc</keyword>
<dbReference type="EMBL" id="JAUCMV010000004">
    <property type="protein sequence ID" value="KAK0404159.1"/>
    <property type="molecule type" value="Genomic_DNA"/>
</dbReference>
<keyword evidence="3" id="KW-0489">Methyltransferase</keyword>
<name>A0AA39HF49_9BILA</name>
<dbReference type="PANTHER" id="PTHR13493">
    <property type="entry name" value="ZINC FINGER CCHC DOMAIN-CONTAINING"/>
    <property type="match status" value="1"/>
</dbReference>
<dbReference type="Pfam" id="PF10237">
    <property type="entry name" value="N6-adenineMlase"/>
    <property type="match status" value="1"/>
</dbReference>
<keyword evidence="5" id="KW-0479">Metal-binding</keyword>
<reference evidence="8" key="1">
    <citation type="submission" date="2023-06" db="EMBL/GenBank/DDBJ databases">
        <title>Genomic analysis of the entomopathogenic nematode Steinernema hermaphroditum.</title>
        <authorList>
            <person name="Schwarz E.M."/>
            <person name="Heppert J.K."/>
            <person name="Baniya A."/>
            <person name="Schwartz H.T."/>
            <person name="Tan C.-H."/>
            <person name="Antoshechkin I."/>
            <person name="Sternberg P.W."/>
            <person name="Goodrich-Blair H."/>
            <person name="Dillman A.R."/>
        </authorList>
    </citation>
    <scope>NUCLEOTIDE SEQUENCE</scope>
    <source>
        <strain evidence="8">PS9179</strain>
        <tissue evidence="8">Whole animal</tissue>
    </source>
</reference>
<evidence type="ECO:0000256" key="4">
    <source>
        <dbReference type="ARBA" id="ARBA00022679"/>
    </source>
</evidence>
<dbReference type="AlphaFoldDB" id="A0AA39HF49"/>
<comment type="subcellular location">
    <subcellularLocation>
        <location evidence="1">Cytoplasm</location>
    </subcellularLocation>
</comment>
<dbReference type="GO" id="GO:0008988">
    <property type="term" value="F:rRNA (adenine-N6-)-methyltransferase activity"/>
    <property type="evidence" value="ECO:0007669"/>
    <property type="project" value="InterPro"/>
</dbReference>
<dbReference type="GO" id="GO:0005730">
    <property type="term" value="C:nucleolus"/>
    <property type="evidence" value="ECO:0007669"/>
    <property type="project" value="TreeGrafter"/>
</dbReference>
<dbReference type="PANTHER" id="PTHR13493:SF3">
    <property type="entry name" value="RRNA N6-ADENOSINE-METHYLTRANSFERASE ZCCHC4"/>
    <property type="match status" value="1"/>
</dbReference>
<feature type="region of interest" description="Disordered" evidence="6">
    <location>
        <begin position="1"/>
        <end position="41"/>
    </location>
</feature>
<proteinExistence type="predicted"/>
<keyword evidence="4" id="KW-0808">Transferase</keyword>
<dbReference type="GO" id="GO:0008270">
    <property type="term" value="F:zinc ion binding"/>
    <property type="evidence" value="ECO:0007669"/>
    <property type="project" value="UniProtKB-KW"/>
</dbReference>
<keyword evidence="5" id="KW-0863">Zinc-finger</keyword>
<evidence type="ECO:0000256" key="6">
    <source>
        <dbReference type="SAM" id="MobiDB-lite"/>
    </source>
</evidence>
<comment type="caution">
    <text evidence="8">The sequence shown here is derived from an EMBL/GenBank/DDBJ whole genome shotgun (WGS) entry which is preliminary data.</text>
</comment>